<dbReference type="InterPro" id="IPR048284">
    <property type="entry name" value="EryCIII-like_N"/>
</dbReference>
<evidence type="ECO:0000256" key="3">
    <source>
        <dbReference type="ARBA" id="ARBA00022679"/>
    </source>
</evidence>
<dbReference type="Gene3D" id="3.40.50.2000">
    <property type="entry name" value="Glycogen Phosphorylase B"/>
    <property type="match status" value="2"/>
</dbReference>
<evidence type="ECO:0000259" key="5">
    <source>
        <dbReference type="Pfam" id="PF21036"/>
    </source>
</evidence>
<evidence type="ECO:0000256" key="2">
    <source>
        <dbReference type="ARBA" id="ARBA00022676"/>
    </source>
</evidence>
<dbReference type="RefSeq" id="WP_091153762.1">
    <property type="nucleotide sequence ID" value="NZ_FNOT01000004.1"/>
</dbReference>
<dbReference type="InterPro" id="IPR010610">
    <property type="entry name" value="EryCIII-like_C"/>
</dbReference>
<dbReference type="GO" id="GO:0008194">
    <property type="term" value="F:UDP-glycosyltransferase activity"/>
    <property type="evidence" value="ECO:0007669"/>
    <property type="project" value="InterPro"/>
</dbReference>
<dbReference type="SUPFAM" id="SSF53756">
    <property type="entry name" value="UDP-Glycosyltransferase/glycogen phosphorylase"/>
    <property type="match status" value="1"/>
</dbReference>
<dbReference type="Pfam" id="PF21036">
    <property type="entry name" value="EryCIII-like_N"/>
    <property type="match status" value="1"/>
</dbReference>
<accession>A0A1H3G4X7</accession>
<dbReference type="GO" id="GO:0016758">
    <property type="term" value="F:hexosyltransferase activity"/>
    <property type="evidence" value="ECO:0007669"/>
    <property type="project" value="UniProtKB-ARBA"/>
</dbReference>
<dbReference type="AlphaFoldDB" id="A0A1H3G4X7"/>
<proteinExistence type="inferred from homology"/>
<name>A0A1H3G4X7_9ACTN</name>
<dbReference type="InterPro" id="IPR002213">
    <property type="entry name" value="UDP_glucos_trans"/>
</dbReference>
<keyword evidence="3 6" id="KW-0808">Transferase</keyword>
<dbReference type="CDD" id="cd03784">
    <property type="entry name" value="GT1_Gtf-like"/>
    <property type="match status" value="1"/>
</dbReference>
<dbReference type="OrthoDB" id="6620093at2"/>
<dbReference type="PANTHER" id="PTHR48050:SF13">
    <property type="entry name" value="STEROL 3-BETA-GLUCOSYLTRANSFERASE UGT80A2"/>
    <property type="match status" value="1"/>
</dbReference>
<evidence type="ECO:0000256" key="1">
    <source>
        <dbReference type="ARBA" id="ARBA00006962"/>
    </source>
</evidence>
<protein>
    <submittedName>
        <fullName evidence="6">Glycosyltransferase, MGT family</fullName>
    </submittedName>
</protein>
<comment type="similarity">
    <text evidence="1">Belongs to the glycosyltransferase 28 family.</text>
</comment>
<dbReference type="GO" id="GO:0017000">
    <property type="term" value="P:antibiotic biosynthetic process"/>
    <property type="evidence" value="ECO:0007669"/>
    <property type="project" value="UniProtKB-ARBA"/>
</dbReference>
<dbReference type="Pfam" id="PF06722">
    <property type="entry name" value="EryCIII-like_C"/>
    <property type="match status" value="1"/>
</dbReference>
<evidence type="ECO:0000313" key="6">
    <source>
        <dbReference type="EMBL" id="SDX98392.1"/>
    </source>
</evidence>
<evidence type="ECO:0000259" key="4">
    <source>
        <dbReference type="Pfam" id="PF06722"/>
    </source>
</evidence>
<keyword evidence="7" id="KW-1185">Reference proteome</keyword>
<gene>
    <name evidence="6" type="ORF">SAMN05660209_01739</name>
</gene>
<dbReference type="STRING" id="1137993.SAMN05660209_01739"/>
<dbReference type="FunFam" id="3.40.50.2000:FF:000072">
    <property type="entry name" value="Glycosyl transferase"/>
    <property type="match status" value="1"/>
</dbReference>
<organism evidence="6 7">
    <name type="scientific">Geodermatophilus africanus</name>
    <dbReference type="NCBI Taxonomy" id="1137993"/>
    <lineage>
        <taxon>Bacteria</taxon>
        <taxon>Bacillati</taxon>
        <taxon>Actinomycetota</taxon>
        <taxon>Actinomycetes</taxon>
        <taxon>Geodermatophilales</taxon>
        <taxon>Geodermatophilaceae</taxon>
        <taxon>Geodermatophilus</taxon>
    </lineage>
</organism>
<dbReference type="EMBL" id="FNOT01000004">
    <property type="protein sequence ID" value="SDX98392.1"/>
    <property type="molecule type" value="Genomic_DNA"/>
</dbReference>
<dbReference type="PANTHER" id="PTHR48050">
    <property type="entry name" value="STEROL 3-BETA-GLUCOSYLTRANSFERASE"/>
    <property type="match status" value="1"/>
</dbReference>
<sequence>MRVLITTLPAVGHFHPLVPIARALVLAGHEVLVAASASFQSYISAAGLVGISAGPDWLASEPLVRRTFPEIGASVDAAAQRYVMSHIFCGVHARAMMKDILDMAENWLPDIIMREVWEFGGLLAARVLKIPCVLHGIGQWRNNEDIYDIGGGELEDLCDAVHLRRQNLSLGDRDLYIDPCPPSLQLPTRRPYPTLSHGIRPIAPDEVSPGATVPVWRWGASERPVVYVSLGTVMNHRAGILETIVAGLHSVVADVAVSVGPGRSPDELGTQPPHVHVDSYVPFSHLAEKAALVICHGGWSTVIGALAKGVPVVCVPMAADNFSNARSCEATGVGLTVRPEELTSQAIRSAAEEVLGEENFRRAARRIRAEIAGMPMPWQAAAAVGALKGL</sequence>
<dbReference type="Proteomes" id="UP000198921">
    <property type="component" value="Unassembled WGS sequence"/>
</dbReference>
<keyword evidence="2" id="KW-0328">Glycosyltransferase</keyword>
<evidence type="ECO:0000313" key="7">
    <source>
        <dbReference type="Proteomes" id="UP000198921"/>
    </source>
</evidence>
<feature type="domain" description="Erythromycin biosynthesis protein CIII-like C-terminal" evidence="4">
    <location>
        <begin position="249"/>
        <end position="383"/>
    </location>
</feature>
<dbReference type="InterPro" id="IPR050426">
    <property type="entry name" value="Glycosyltransferase_28"/>
</dbReference>
<reference evidence="7" key="1">
    <citation type="submission" date="2016-10" db="EMBL/GenBank/DDBJ databases">
        <authorList>
            <person name="Varghese N."/>
            <person name="Submissions S."/>
        </authorList>
    </citation>
    <scope>NUCLEOTIDE SEQUENCE [LARGE SCALE GENOMIC DNA]</scope>
    <source>
        <strain evidence="7">DSM 45422</strain>
    </source>
</reference>
<feature type="domain" description="Erythromycin biosynthesis protein CIII-like N-terminal" evidence="5">
    <location>
        <begin position="23"/>
        <end position="188"/>
    </location>
</feature>